<reference evidence="2 3" key="1">
    <citation type="journal article" date="2013" name="PLoS ONE">
        <title>Assembly-driven community genomics of a hypersaline microbial ecosystem.</title>
        <authorList>
            <person name="Podell S."/>
            <person name="Ugalde J.A."/>
            <person name="Narasingarao P."/>
            <person name="Banfield J.F."/>
            <person name="Heidelberg K.B."/>
            <person name="Allen E.E."/>
        </authorList>
    </citation>
    <scope>NUCLEOTIDE SEQUENCE [LARGE SCALE GENOMIC DNA]</scope>
    <source>
        <strain evidence="3">J07HQW2</strain>
    </source>
</reference>
<proteinExistence type="predicted"/>
<dbReference type="RefSeq" id="WP_021053713.1">
    <property type="nucleotide sequence ID" value="NZ_KE356561.1"/>
</dbReference>
<gene>
    <name evidence="2" type="ORF">J07HQW2_00654</name>
</gene>
<dbReference type="AlphaFoldDB" id="U1NBF8"/>
<protein>
    <submittedName>
        <fullName evidence="2">Uncharacterized protein</fullName>
    </submittedName>
</protein>
<sequence length="105" mass="11603">MTDTNASTETEPGSPRIDDEREVLIFGETIDVAPHGLAKFSAADYARGDPITPQTAETALNRGYVAPEDSQYRGPTAEELLEILKAYDESTTPPYFAHRVNRFAR</sequence>
<name>U1NBF8_9EURY</name>
<organism evidence="2 3">
    <name type="scientific">Haloquadratum walsbyi J07HQW2</name>
    <dbReference type="NCBI Taxonomy" id="1238425"/>
    <lineage>
        <taxon>Archaea</taxon>
        <taxon>Methanobacteriati</taxon>
        <taxon>Methanobacteriota</taxon>
        <taxon>Stenosarchaea group</taxon>
        <taxon>Halobacteria</taxon>
        <taxon>Halobacteriales</taxon>
        <taxon>Haloferacaceae</taxon>
        <taxon>Haloquadratum</taxon>
    </lineage>
</organism>
<accession>U1NBF8</accession>
<dbReference type="Proteomes" id="UP000030710">
    <property type="component" value="Unassembled WGS sequence"/>
</dbReference>
<evidence type="ECO:0000313" key="2">
    <source>
        <dbReference type="EMBL" id="ERG94220.1"/>
    </source>
</evidence>
<evidence type="ECO:0000313" key="3">
    <source>
        <dbReference type="Proteomes" id="UP000030710"/>
    </source>
</evidence>
<feature type="compositionally biased region" description="Polar residues" evidence="1">
    <location>
        <begin position="1"/>
        <end position="11"/>
    </location>
</feature>
<dbReference type="EMBL" id="KE356561">
    <property type="protein sequence ID" value="ERG94220.1"/>
    <property type="molecule type" value="Genomic_DNA"/>
</dbReference>
<feature type="region of interest" description="Disordered" evidence="1">
    <location>
        <begin position="1"/>
        <end position="20"/>
    </location>
</feature>
<evidence type="ECO:0000256" key="1">
    <source>
        <dbReference type="SAM" id="MobiDB-lite"/>
    </source>
</evidence>
<dbReference type="HOGENOM" id="CLU_2230336_0_0_2"/>